<dbReference type="AlphaFoldDB" id="A0A840FWA1"/>
<dbReference type="CDD" id="cd00082">
    <property type="entry name" value="HisKA"/>
    <property type="match status" value="1"/>
</dbReference>
<dbReference type="PROSITE" id="PS50109">
    <property type="entry name" value="HIS_KIN"/>
    <property type="match status" value="1"/>
</dbReference>
<dbReference type="Gene3D" id="6.10.340.10">
    <property type="match status" value="1"/>
</dbReference>
<sequence>MKMKHFQSLHAKILLGFGIPGLLFVGLAVSALLHFRGLEDQIADQQRVTAVHDSIRYARRMEKNFLLYRKKADLAEAIERANRAASLFAELPPIPRAGRAQPQEGELLRQYRQLLAELDAANRHARPSPETVAALAEVGSELLNLGEQLDALARQRLDDAIAAHHRDLLRAIAVAIALALVSGFAVARSVARPLRRVEERLARIAAGETGRLDRLSEDREVESLTDAINRALAELEGREKAVARSSRLVALGGMLSGVAHELNNPLSNISTSCQILLEEIDELDADGARQLLAQIDDQALRAQRIVGDLLDFARERPFVRRDEPAGPLIAETLPLLGNQIGRMPRIDIDAPAGLTICVDRQRFQQVLLNLLKNAAEAAGADGHIRAFAAAAEDSPPGTILVIEDDGPGIAAADLPRVFDPFFSTKPVGKGVGLGLFVVHEIIARHGGTISADSSPGAGCRFRIFIPSAAGSTPAPLIESPPPSGSDSQQEAADERR</sequence>
<dbReference type="InterPro" id="IPR003660">
    <property type="entry name" value="HAMP_dom"/>
</dbReference>
<feature type="domain" description="Histidine kinase" evidence="12">
    <location>
        <begin position="257"/>
        <end position="469"/>
    </location>
</feature>
<dbReference type="GO" id="GO:0016020">
    <property type="term" value="C:membrane"/>
    <property type="evidence" value="ECO:0007669"/>
    <property type="project" value="UniProtKB-SubCell"/>
</dbReference>
<evidence type="ECO:0000256" key="6">
    <source>
        <dbReference type="ARBA" id="ARBA00022692"/>
    </source>
</evidence>
<keyword evidence="15" id="KW-1185">Reference proteome</keyword>
<dbReference type="Pfam" id="PF02518">
    <property type="entry name" value="HATPase_c"/>
    <property type="match status" value="1"/>
</dbReference>
<evidence type="ECO:0000256" key="7">
    <source>
        <dbReference type="ARBA" id="ARBA00022777"/>
    </source>
</evidence>
<evidence type="ECO:0000256" key="5">
    <source>
        <dbReference type="ARBA" id="ARBA00022679"/>
    </source>
</evidence>
<dbReference type="SUPFAM" id="SSF47384">
    <property type="entry name" value="Homodimeric domain of signal transducing histidine kinase"/>
    <property type="match status" value="1"/>
</dbReference>
<dbReference type="Gene3D" id="3.30.565.10">
    <property type="entry name" value="Histidine kinase-like ATPase, C-terminal domain"/>
    <property type="match status" value="1"/>
</dbReference>
<accession>A0A840FWA1</accession>
<organism evidence="14 15">
    <name type="scientific">Rhodocyclus tenuis</name>
    <name type="common">Rhodospirillum tenue</name>
    <dbReference type="NCBI Taxonomy" id="1066"/>
    <lineage>
        <taxon>Bacteria</taxon>
        <taxon>Pseudomonadati</taxon>
        <taxon>Pseudomonadota</taxon>
        <taxon>Betaproteobacteria</taxon>
        <taxon>Rhodocyclales</taxon>
        <taxon>Rhodocyclaceae</taxon>
        <taxon>Rhodocyclus</taxon>
    </lineage>
</organism>
<keyword evidence="10" id="KW-0472">Membrane</keyword>
<evidence type="ECO:0000313" key="14">
    <source>
        <dbReference type="EMBL" id="MBB4246034.1"/>
    </source>
</evidence>
<evidence type="ECO:0000256" key="9">
    <source>
        <dbReference type="ARBA" id="ARBA00023012"/>
    </source>
</evidence>
<comment type="subcellular location">
    <subcellularLocation>
        <location evidence="2">Membrane</location>
    </subcellularLocation>
</comment>
<keyword evidence="7 14" id="KW-0418">Kinase</keyword>
<dbReference type="InterPro" id="IPR004358">
    <property type="entry name" value="Sig_transdc_His_kin-like_C"/>
</dbReference>
<dbReference type="PROSITE" id="PS50885">
    <property type="entry name" value="HAMP"/>
    <property type="match status" value="1"/>
</dbReference>
<keyword evidence="5" id="KW-0808">Transferase</keyword>
<evidence type="ECO:0000256" key="8">
    <source>
        <dbReference type="ARBA" id="ARBA00022989"/>
    </source>
</evidence>
<protein>
    <recommendedName>
        <fullName evidence="3">histidine kinase</fullName>
        <ecNumber evidence="3">2.7.13.3</ecNumber>
    </recommendedName>
</protein>
<evidence type="ECO:0000259" key="12">
    <source>
        <dbReference type="PROSITE" id="PS50109"/>
    </source>
</evidence>
<name>A0A840FWA1_RHOTE</name>
<dbReference type="EC" id="2.7.13.3" evidence="3"/>
<dbReference type="SMART" id="SM00304">
    <property type="entry name" value="HAMP"/>
    <property type="match status" value="1"/>
</dbReference>
<comment type="caution">
    <text evidence="14">The sequence shown here is derived from an EMBL/GenBank/DDBJ whole genome shotgun (WGS) entry which is preliminary data.</text>
</comment>
<reference evidence="14 15" key="1">
    <citation type="submission" date="2020-08" db="EMBL/GenBank/DDBJ databases">
        <title>Genome sequencing of Purple Non-Sulfur Bacteria from various extreme environments.</title>
        <authorList>
            <person name="Mayer M."/>
        </authorList>
    </citation>
    <scope>NUCLEOTIDE SEQUENCE [LARGE SCALE GENOMIC DNA]</scope>
    <source>
        <strain evidence="14 15">2761</strain>
    </source>
</reference>
<dbReference type="SUPFAM" id="SSF55874">
    <property type="entry name" value="ATPase domain of HSP90 chaperone/DNA topoisomerase II/histidine kinase"/>
    <property type="match status" value="1"/>
</dbReference>
<proteinExistence type="predicted"/>
<dbReference type="Pfam" id="PF00672">
    <property type="entry name" value="HAMP"/>
    <property type="match status" value="1"/>
</dbReference>
<evidence type="ECO:0000313" key="15">
    <source>
        <dbReference type="Proteomes" id="UP000587070"/>
    </source>
</evidence>
<dbReference type="EMBL" id="JACIGE010000001">
    <property type="protein sequence ID" value="MBB4246034.1"/>
    <property type="molecule type" value="Genomic_DNA"/>
</dbReference>
<dbReference type="PANTHER" id="PTHR45436">
    <property type="entry name" value="SENSOR HISTIDINE KINASE YKOH"/>
    <property type="match status" value="1"/>
</dbReference>
<feature type="region of interest" description="Disordered" evidence="11">
    <location>
        <begin position="471"/>
        <end position="496"/>
    </location>
</feature>
<dbReference type="Pfam" id="PF00512">
    <property type="entry name" value="HisKA"/>
    <property type="match status" value="1"/>
</dbReference>
<dbReference type="OrthoDB" id="224978at2"/>
<dbReference type="PANTHER" id="PTHR45436:SF5">
    <property type="entry name" value="SENSOR HISTIDINE KINASE TRCS"/>
    <property type="match status" value="1"/>
</dbReference>
<keyword evidence="6" id="KW-0812">Transmembrane</keyword>
<dbReference type="Gene3D" id="1.10.287.130">
    <property type="match status" value="1"/>
</dbReference>
<dbReference type="InterPro" id="IPR005467">
    <property type="entry name" value="His_kinase_dom"/>
</dbReference>
<evidence type="ECO:0000256" key="3">
    <source>
        <dbReference type="ARBA" id="ARBA00012438"/>
    </source>
</evidence>
<dbReference type="SMART" id="SM00388">
    <property type="entry name" value="HisKA"/>
    <property type="match status" value="1"/>
</dbReference>
<comment type="catalytic activity">
    <reaction evidence="1">
        <text>ATP + protein L-histidine = ADP + protein N-phospho-L-histidine.</text>
        <dbReference type="EC" id="2.7.13.3"/>
    </reaction>
</comment>
<dbReference type="SMART" id="SM00387">
    <property type="entry name" value="HATPase_c"/>
    <property type="match status" value="1"/>
</dbReference>
<evidence type="ECO:0000256" key="1">
    <source>
        <dbReference type="ARBA" id="ARBA00000085"/>
    </source>
</evidence>
<evidence type="ECO:0000256" key="11">
    <source>
        <dbReference type="SAM" id="MobiDB-lite"/>
    </source>
</evidence>
<dbReference type="InterPro" id="IPR036890">
    <property type="entry name" value="HATPase_C_sf"/>
</dbReference>
<dbReference type="GO" id="GO:0000155">
    <property type="term" value="F:phosphorelay sensor kinase activity"/>
    <property type="evidence" value="ECO:0007669"/>
    <property type="project" value="InterPro"/>
</dbReference>
<dbReference type="RefSeq" id="WP_153114971.1">
    <property type="nucleotide sequence ID" value="NZ_JACIGE010000001.1"/>
</dbReference>
<keyword evidence="9" id="KW-0902">Two-component regulatory system</keyword>
<evidence type="ECO:0000256" key="10">
    <source>
        <dbReference type="ARBA" id="ARBA00023136"/>
    </source>
</evidence>
<dbReference type="InterPro" id="IPR036097">
    <property type="entry name" value="HisK_dim/P_sf"/>
</dbReference>
<dbReference type="InterPro" id="IPR003661">
    <property type="entry name" value="HisK_dim/P_dom"/>
</dbReference>
<evidence type="ECO:0000256" key="2">
    <source>
        <dbReference type="ARBA" id="ARBA00004370"/>
    </source>
</evidence>
<dbReference type="InterPro" id="IPR050428">
    <property type="entry name" value="TCS_sensor_his_kinase"/>
</dbReference>
<feature type="domain" description="HAMP" evidence="13">
    <location>
        <begin position="188"/>
        <end position="240"/>
    </location>
</feature>
<dbReference type="InterPro" id="IPR003594">
    <property type="entry name" value="HATPase_dom"/>
</dbReference>
<evidence type="ECO:0000259" key="13">
    <source>
        <dbReference type="PROSITE" id="PS50885"/>
    </source>
</evidence>
<keyword evidence="8" id="KW-1133">Transmembrane helix</keyword>
<gene>
    <name evidence="14" type="ORF">GGD90_000383</name>
</gene>
<evidence type="ECO:0000256" key="4">
    <source>
        <dbReference type="ARBA" id="ARBA00022553"/>
    </source>
</evidence>
<dbReference type="PRINTS" id="PR00344">
    <property type="entry name" value="BCTRLSENSOR"/>
</dbReference>
<dbReference type="Proteomes" id="UP000587070">
    <property type="component" value="Unassembled WGS sequence"/>
</dbReference>
<keyword evidence="4" id="KW-0597">Phosphoprotein</keyword>